<dbReference type="AlphaFoldDB" id="X6LZN3"/>
<keyword evidence="2" id="KW-1185">Reference proteome</keyword>
<comment type="caution">
    <text evidence="1">The sequence shown here is derived from an EMBL/GenBank/DDBJ whole genome shotgun (WGS) entry which is preliminary data.</text>
</comment>
<sequence length="137" mass="16140">TADMVCHEIIGPFEVREMISSFGGPWGSSYIDNDIIEIFDNIFGKDKMKQFREKIPKRYWELLDNIEKSKQRFFGSKKTTGIYRIQVPYEFDQFMKDNIPSNLEELSESKCLEESGLVFILFIHFSVIAHQNDITYH</sequence>
<evidence type="ECO:0000313" key="2">
    <source>
        <dbReference type="Proteomes" id="UP000023152"/>
    </source>
</evidence>
<reference evidence="1 2" key="1">
    <citation type="journal article" date="2013" name="Curr. Biol.">
        <title>The Genome of the Foraminiferan Reticulomyxa filosa.</title>
        <authorList>
            <person name="Glockner G."/>
            <person name="Hulsmann N."/>
            <person name="Schleicher M."/>
            <person name="Noegel A.A."/>
            <person name="Eichinger L."/>
            <person name="Gallinger C."/>
            <person name="Pawlowski J."/>
            <person name="Sierra R."/>
            <person name="Euteneuer U."/>
            <person name="Pillet L."/>
            <person name="Moustafa A."/>
            <person name="Platzer M."/>
            <person name="Groth M."/>
            <person name="Szafranski K."/>
            <person name="Schliwa M."/>
        </authorList>
    </citation>
    <scope>NUCLEOTIDE SEQUENCE [LARGE SCALE GENOMIC DNA]</scope>
</reference>
<proteinExistence type="predicted"/>
<evidence type="ECO:0000313" key="1">
    <source>
        <dbReference type="EMBL" id="ETO06200.1"/>
    </source>
</evidence>
<accession>X6LZN3</accession>
<organism evidence="1 2">
    <name type="scientific">Reticulomyxa filosa</name>
    <dbReference type="NCBI Taxonomy" id="46433"/>
    <lineage>
        <taxon>Eukaryota</taxon>
        <taxon>Sar</taxon>
        <taxon>Rhizaria</taxon>
        <taxon>Retaria</taxon>
        <taxon>Foraminifera</taxon>
        <taxon>Monothalamids</taxon>
        <taxon>Reticulomyxidae</taxon>
        <taxon>Reticulomyxa</taxon>
    </lineage>
</organism>
<dbReference type="PANTHER" id="PTHR14187">
    <property type="entry name" value="ALPHA KINASE/ELONGATION FACTOR 2 KINASE"/>
    <property type="match status" value="1"/>
</dbReference>
<dbReference type="EMBL" id="ASPP01027374">
    <property type="protein sequence ID" value="ETO06200.1"/>
    <property type="molecule type" value="Genomic_DNA"/>
</dbReference>
<gene>
    <name evidence="1" type="ORF">RFI_31197</name>
</gene>
<dbReference type="PANTHER" id="PTHR14187:SF5">
    <property type="entry name" value="HEAT SHOCK 70 KDA PROTEIN 12A"/>
    <property type="match status" value="1"/>
</dbReference>
<name>X6LZN3_RETFI</name>
<feature type="non-terminal residue" evidence="1">
    <location>
        <position position="1"/>
    </location>
</feature>
<dbReference type="Proteomes" id="UP000023152">
    <property type="component" value="Unassembled WGS sequence"/>
</dbReference>
<protein>
    <submittedName>
        <fullName evidence="1">Uncharacterized protein</fullName>
    </submittedName>
</protein>